<dbReference type="Proteomes" id="UP000245793">
    <property type="component" value="Unassembled WGS sequence"/>
</dbReference>
<evidence type="ECO:0000313" key="2">
    <source>
        <dbReference type="EMBL" id="PVY95764.1"/>
    </source>
</evidence>
<keyword evidence="1" id="KW-1133">Transmembrane helix</keyword>
<dbReference type="AlphaFoldDB" id="A0A2U1E734"/>
<evidence type="ECO:0000256" key="1">
    <source>
        <dbReference type="SAM" id="Phobius"/>
    </source>
</evidence>
<accession>A0A2U1E734</accession>
<keyword evidence="3" id="KW-1185">Reference proteome</keyword>
<feature type="transmembrane region" description="Helical" evidence="1">
    <location>
        <begin position="57"/>
        <end position="78"/>
    </location>
</feature>
<dbReference type="InterPro" id="IPR010001">
    <property type="entry name" value="BofA"/>
</dbReference>
<dbReference type="Pfam" id="PF07441">
    <property type="entry name" value="BofA"/>
    <property type="match status" value="1"/>
</dbReference>
<proteinExistence type="predicted"/>
<dbReference type="EMBL" id="QEKV01000001">
    <property type="protein sequence ID" value="PVY95764.1"/>
    <property type="molecule type" value="Genomic_DNA"/>
</dbReference>
<sequence>MFFIIGGVILFLILKILSVPFKIIFKLVVNAIAGAVLLLIVNLFLSNFGAIVPLTNLNCILVGIFGVPAAIVLVIYYAM</sequence>
<gene>
    <name evidence="2" type="ORF">C7381_101293</name>
</gene>
<reference evidence="2 3" key="1">
    <citation type="submission" date="2018-04" db="EMBL/GenBank/DDBJ databases">
        <title>Genomic Encyclopedia of Type Strains, Phase IV (KMG-IV): sequencing the most valuable type-strain genomes for metagenomic binning, comparative biology and taxonomic classification.</title>
        <authorList>
            <person name="Goeker M."/>
        </authorList>
    </citation>
    <scope>NUCLEOTIDE SEQUENCE [LARGE SCALE GENOMIC DNA]</scope>
    <source>
        <strain evidence="2 3">DSM 20705</strain>
    </source>
</reference>
<feature type="transmembrane region" description="Helical" evidence="1">
    <location>
        <begin position="28"/>
        <end position="45"/>
    </location>
</feature>
<keyword evidence="1" id="KW-0472">Membrane</keyword>
<protein>
    <submittedName>
        <fullName evidence="2">Inhibitor of the pro-sigma K processing machinery</fullName>
    </submittedName>
</protein>
<organism evidence="2 3">
    <name type="scientific">Ezakiella coagulans</name>
    <dbReference type="NCBI Taxonomy" id="46507"/>
    <lineage>
        <taxon>Bacteria</taxon>
        <taxon>Bacillati</taxon>
        <taxon>Bacillota</taxon>
        <taxon>Tissierellia</taxon>
        <taxon>Ezakiella</taxon>
    </lineage>
</organism>
<comment type="caution">
    <text evidence="2">The sequence shown here is derived from an EMBL/GenBank/DDBJ whole genome shotgun (WGS) entry which is preliminary data.</text>
</comment>
<evidence type="ECO:0000313" key="3">
    <source>
        <dbReference type="Proteomes" id="UP000245793"/>
    </source>
</evidence>
<keyword evidence="1" id="KW-0812">Transmembrane</keyword>
<dbReference type="RefSeq" id="WP_116479650.1">
    <property type="nucleotide sequence ID" value="NZ_CAUPJO010000001.1"/>
</dbReference>
<name>A0A2U1E734_9FIRM</name>